<keyword evidence="1" id="KW-1133">Transmembrane helix</keyword>
<feature type="transmembrane region" description="Helical" evidence="1">
    <location>
        <begin position="6"/>
        <end position="24"/>
    </location>
</feature>
<comment type="caution">
    <text evidence="2">The sequence shown here is derived from an EMBL/GenBank/DDBJ whole genome shotgun (WGS) entry which is preliminary data.</text>
</comment>
<keyword evidence="1" id="KW-0472">Membrane</keyword>
<dbReference type="Proteomes" id="UP000479043">
    <property type="component" value="Unassembled WGS sequence"/>
</dbReference>
<protein>
    <submittedName>
        <fullName evidence="2">Uncharacterized protein</fullName>
    </submittedName>
</protein>
<proteinExistence type="predicted"/>
<accession>A0A6L8LVX4</accession>
<dbReference type="RefSeq" id="WP_160975364.1">
    <property type="nucleotide sequence ID" value="NZ_WWEN01000011.1"/>
</dbReference>
<evidence type="ECO:0000313" key="3">
    <source>
        <dbReference type="Proteomes" id="UP000479043"/>
    </source>
</evidence>
<reference evidence="2 3" key="1">
    <citation type="submission" date="2020-01" db="EMBL/GenBank/DDBJ databases">
        <authorList>
            <person name="Chen S."/>
        </authorList>
    </citation>
    <scope>NUCLEOTIDE SEQUENCE [LARGE SCALE GENOMIC DNA]</scope>
    <source>
        <strain evidence="2 3">GS-10</strain>
    </source>
</reference>
<sequence length="76" mass="9011">MFYILPPFVNLICLLAPILIWRLLDYLRFKSSPEYKDIRDEYGSYWWYRSRGPKNPGAKIYVLQAVWAAMLLVPLG</sequence>
<gene>
    <name evidence="2" type="ORF">GR167_19250</name>
</gene>
<evidence type="ECO:0000256" key="1">
    <source>
        <dbReference type="SAM" id="Phobius"/>
    </source>
</evidence>
<keyword evidence="3" id="KW-1185">Reference proteome</keyword>
<keyword evidence="1" id="KW-0812">Transmembrane</keyword>
<organism evidence="2 3">
    <name type="scientific">Thalassovita mangrovi</name>
    <dbReference type="NCBI Taxonomy" id="2692236"/>
    <lineage>
        <taxon>Bacteria</taxon>
        <taxon>Pseudomonadati</taxon>
        <taxon>Pseudomonadota</taxon>
        <taxon>Alphaproteobacteria</taxon>
        <taxon>Rhodobacterales</taxon>
        <taxon>Roseobacteraceae</taxon>
        <taxon>Thalassovita</taxon>
    </lineage>
</organism>
<dbReference type="EMBL" id="WWEN01000011">
    <property type="protein sequence ID" value="MYM57462.1"/>
    <property type="molecule type" value="Genomic_DNA"/>
</dbReference>
<name>A0A6L8LVX4_9RHOB</name>
<evidence type="ECO:0000313" key="2">
    <source>
        <dbReference type="EMBL" id="MYM57462.1"/>
    </source>
</evidence>
<dbReference type="AlphaFoldDB" id="A0A6L8LVX4"/>